<reference evidence="2" key="1">
    <citation type="submission" date="2022-01" db="EMBL/GenBank/DDBJ databases">
        <authorList>
            <person name="King R."/>
        </authorList>
    </citation>
    <scope>NUCLEOTIDE SEQUENCE</scope>
</reference>
<name>A0A9N9SN84_DIABA</name>
<feature type="region of interest" description="Disordered" evidence="1">
    <location>
        <begin position="17"/>
        <end position="71"/>
    </location>
</feature>
<accession>A0A9N9SN84</accession>
<feature type="compositionally biased region" description="Polar residues" evidence="1">
    <location>
        <begin position="36"/>
        <end position="53"/>
    </location>
</feature>
<dbReference type="Proteomes" id="UP001153709">
    <property type="component" value="Chromosome 1"/>
</dbReference>
<gene>
    <name evidence="2" type="ORF">DIABBA_LOCUS167</name>
</gene>
<evidence type="ECO:0000313" key="2">
    <source>
        <dbReference type="EMBL" id="CAG9826018.1"/>
    </source>
</evidence>
<organism evidence="2 3">
    <name type="scientific">Diabrotica balteata</name>
    <name type="common">Banded cucumber beetle</name>
    <dbReference type="NCBI Taxonomy" id="107213"/>
    <lineage>
        <taxon>Eukaryota</taxon>
        <taxon>Metazoa</taxon>
        <taxon>Ecdysozoa</taxon>
        <taxon>Arthropoda</taxon>
        <taxon>Hexapoda</taxon>
        <taxon>Insecta</taxon>
        <taxon>Pterygota</taxon>
        <taxon>Neoptera</taxon>
        <taxon>Endopterygota</taxon>
        <taxon>Coleoptera</taxon>
        <taxon>Polyphaga</taxon>
        <taxon>Cucujiformia</taxon>
        <taxon>Chrysomeloidea</taxon>
        <taxon>Chrysomelidae</taxon>
        <taxon>Galerucinae</taxon>
        <taxon>Diabroticina</taxon>
        <taxon>Diabroticites</taxon>
        <taxon>Diabrotica</taxon>
    </lineage>
</organism>
<dbReference type="EMBL" id="OU898276">
    <property type="protein sequence ID" value="CAG9826018.1"/>
    <property type="molecule type" value="Genomic_DNA"/>
</dbReference>
<evidence type="ECO:0000313" key="3">
    <source>
        <dbReference type="Proteomes" id="UP001153709"/>
    </source>
</evidence>
<proteinExistence type="predicted"/>
<dbReference type="AlphaFoldDB" id="A0A9N9SN84"/>
<keyword evidence="3" id="KW-1185">Reference proteome</keyword>
<protein>
    <submittedName>
        <fullName evidence="2">Uncharacterized protein</fullName>
    </submittedName>
</protein>
<sequence>MARKYLTQEELQRFWETVSTSDEESLDSKDDPDYNASATDTSDNYSKNSTPRHNLTAPGISASLPNNSSKP</sequence>
<evidence type="ECO:0000256" key="1">
    <source>
        <dbReference type="SAM" id="MobiDB-lite"/>
    </source>
</evidence>